<evidence type="ECO:0000313" key="3">
    <source>
        <dbReference type="Proteomes" id="UP000621510"/>
    </source>
</evidence>
<evidence type="ECO:0000256" key="1">
    <source>
        <dbReference type="SAM" id="MobiDB-lite"/>
    </source>
</evidence>
<comment type="caution">
    <text evidence="2">The sequence shown here is derived from an EMBL/GenBank/DDBJ whole genome shotgun (WGS) entry which is preliminary data.</text>
</comment>
<accession>A0ABS1PSK8</accession>
<dbReference type="Proteomes" id="UP000621510">
    <property type="component" value="Unassembled WGS sequence"/>
</dbReference>
<keyword evidence="3" id="KW-1185">Reference proteome</keyword>
<evidence type="ECO:0000313" key="2">
    <source>
        <dbReference type="EMBL" id="MBL1115414.1"/>
    </source>
</evidence>
<dbReference type="EMBL" id="JAERRG010000009">
    <property type="protein sequence ID" value="MBL1115414.1"/>
    <property type="molecule type" value="Genomic_DNA"/>
</dbReference>
<organism evidence="2 3">
    <name type="scientific">Streptomyces endocoffeicus</name>
    <dbReference type="NCBI Taxonomy" id="2898945"/>
    <lineage>
        <taxon>Bacteria</taxon>
        <taxon>Bacillati</taxon>
        <taxon>Actinomycetota</taxon>
        <taxon>Actinomycetes</taxon>
        <taxon>Kitasatosporales</taxon>
        <taxon>Streptomycetaceae</taxon>
        <taxon>Streptomyces</taxon>
    </lineage>
</organism>
<reference evidence="2 3" key="1">
    <citation type="submission" date="2021-01" db="EMBL/GenBank/DDBJ databases">
        <title>WGS of actinomycetes isolated from Thailand.</title>
        <authorList>
            <person name="Thawai C."/>
        </authorList>
    </citation>
    <scope>NUCLEOTIDE SEQUENCE [LARGE SCALE GENOMIC DNA]</scope>
    <source>
        <strain evidence="2 3">CA3R110</strain>
    </source>
</reference>
<proteinExistence type="predicted"/>
<sequence>MVLTGRPAGRHAGIAPAPDSGGHHQLTRPVGVSPRLLTPNEHLAGTADVGQLLARLAELRATPASLTEQHPTVTFRLLPQALQRWESAGLDMGPLRYGLAILRPRCAALGLSRLLPLERVLVGVQSSAAGAFGGFHHPNQGYRHLQMYAVITALGPMAVGQPEHPDLAALDLLRAYAHDCLHYGSYRSYQLRDDEVIRSQYGLNFRRHDGRTYSAPDLEDSLTTRNLGIVMEGACDREARTIARAAARQHGVTEPVDAVHRYAFRDITGRLTMADTDALARDEIRAAAAPSTAAEAFLKSMGGFERAIDARYERFLAEVGRDEAEDLHTTVLTSMITGVLTPLCVWLRQRRGPKAFEALFLTPTYFGPVHPA</sequence>
<evidence type="ECO:0008006" key="4">
    <source>
        <dbReference type="Google" id="ProtNLM"/>
    </source>
</evidence>
<feature type="region of interest" description="Disordered" evidence="1">
    <location>
        <begin position="1"/>
        <end position="35"/>
    </location>
</feature>
<protein>
    <recommendedName>
        <fullName evidence="4">HD domain-containing protein</fullName>
    </recommendedName>
</protein>
<name>A0ABS1PSK8_9ACTN</name>
<gene>
    <name evidence="2" type="ORF">JK364_23880</name>
</gene>